<sequence>MNRLDSQSPIYTGPLHLAAMAMDDAQGHLRDYAGATDDPEPDAAEAAHRVDAIMALLARIERKVDLMPEGISRHSAAPLYGNSSAIGGSDGSR</sequence>
<dbReference type="RefSeq" id="WP_404635306.1">
    <property type="nucleotide sequence ID" value="NZ_JADIKM010000005.1"/>
</dbReference>
<proteinExistence type="predicted"/>
<evidence type="ECO:0000313" key="2">
    <source>
        <dbReference type="Proteomes" id="UP001620460"/>
    </source>
</evidence>
<dbReference type="EMBL" id="JADIKM010000005">
    <property type="protein sequence ID" value="MFK2905677.1"/>
    <property type="molecule type" value="Genomic_DNA"/>
</dbReference>
<reference evidence="1 2" key="1">
    <citation type="submission" date="2020-10" db="EMBL/GenBank/DDBJ databases">
        <title>Phylogeny of dyella-like bacteria.</title>
        <authorList>
            <person name="Fu J."/>
        </authorList>
    </citation>
    <scope>NUCLEOTIDE SEQUENCE [LARGE SCALE GENOMIC DNA]</scope>
    <source>
        <strain evidence="1 2">Gsoil3046</strain>
    </source>
</reference>
<protein>
    <submittedName>
        <fullName evidence="1">Uncharacterized protein</fullName>
    </submittedName>
</protein>
<accession>A0ABW8K0Z3</accession>
<comment type="caution">
    <text evidence="1">The sequence shown here is derived from an EMBL/GenBank/DDBJ whole genome shotgun (WGS) entry which is preliminary data.</text>
</comment>
<organism evidence="1 2">
    <name type="scientific">Dyella ginsengisoli</name>
    <dbReference type="NCBI Taxonomy" id="363848"/>
    <lineage>
        <taxon>Bacteria</taxon>
        <taxon>Pseudomonadati</taxon>
        <taxon>Pseudomonadota</taxon>
        <taxon>Gammaproteobacteria</taxon>
        <taxon>Lysobacterales</taxon>
        <taxon>Rhodanobacteraceae</taxon>
        <taxon>Dyella</taxon>
    </lineage>
</organism>
<evidence type="ECO:0000313" key="1">
    <source>
        <dbReference type="EMBL" id="MFK2905677.1"/>
    </source>
</evidence>
<gene>
    <name evidence="1" type="ORF">ISP17_17090</name>
</gene>
<keyword evidence="2" id="KW-1185">Reference proteome</keyword>
<name>A0ABW8K0Z3_9GAMM</name>
<dbReference type="Proteomes" id="UP001620460">
    <property type="component" value="Unassembled WGS sequence"/>
</dbReference>